<dbReference type="PANTHER" id="PTHR30126">
    <property type="entry name" value="HTH-TYPE TRANSCRIPTIONAL REGULATOR"/>
    <property type="match status" value="1"/>
</dbReference>
<dbReference type="RefSeq" id="WP_170204888.1">
    <property type="nucleotide sequence ID" value="NZ_CP051685.1"/>
</dbReference>
<evidence type="ECO:0000256" key="3">
    <source>
        <dbReference type="ARBA" id="ARBA00023163"/>
    </source>
</evidence>
<dbReference type="PRINTS" id="PR00039">
    <property type="entry name" value="HTHLYSR"/>
</dbReference>
<dbReference type="EMBL" id="CP051685">
    <property type="protein sequence ID" value="QJE02806.1"/>
    <property type="molecule type" value="Genomic_DNA"/>
</dbReference>
<comment type="similarity">
    <text evidence="1">Belongs to the LysR transcriptional regulatory family.</text>
</comment>
<dbReference type="AlphaFoldDB" id="A0A7Z2W0F4"/>
<dbReference type="KEGG" id="mfy:HH212_24675"/>
<keyword evidence="7" id="KW-1185">Reference proteome</keyword>
<dbReference type="SUPFAM" id="SSF46785">
    <property type="entry name" value="Winged helix' DNA-binding domain"/>
    <property type="match status" value="2"/>
</dbReference>
<feature type="domain" description="HTH lysR-type" evidence="5">
    <location>
        <begin position="4"/>
        <end position="61"/>
    </location>
</feature>
<keyword evidence="3" id="KW-0804">Transcription</keyword>
<dbReference type="Proteomes" id="UP000502415">
    <property type="component" value="Chromosome"/>
</dbReference>
<evidence type="ECO:0000259" key="5">
    <source>
        <dbReference type="PROSITE" id="PS50931"/>
    </source>
</evidence>
<dbReference type="PROSITE" id="PS50931">
    <property type="entry name" value="HTH_LYSR"/>
    <property type="match status" value="2"/>
</dbReference>
<accession>A0A7Z2W0F4</accession>
<feature type="region of interest" description="Disordered" evidence="4">
    <location>
        <begin position="184"/>
        <end position="204"/>
    </location>
</feature>
<evidence type="ECO:0000256" key="1">
    <source>
        <dbReference type="ARBA" id="ARBA00009437"/>
    </source>
</evidence>
<keyword evidence="2" id="KW-0805">Transcription regulation</keyword>
<gene>
    <name evidence="6" type="ORF">HH212_24675</name>
</gene>
<evidence type="ECO:0000313" key="6">
    <source>
        <dbReference type="EMBL" id="QJE02806.1"/>
    </source>
</evidence>
<dbReference type="PANTHER" id="PTHR30126:SF98">
    <property type="entry name" value="HTH-TYPE TRANSCRIPTIONAL ACTIVATOR BAUR"/>
    <property type="match status" value="1"/>
</dbReference>
<reference evidence="6 7" key="1">
    <citation type="submission" date="2020-04" db="EMBL/GenBank/DDBJ databases">
        <title>Genome sequencing of novel species.</title>
        <authorList>
            <person name="Heo J."/>
            <person name="Kim S.-J."/>
            <person name="Kim J.-S."/>
            <person name="Hong S.-B."/>
            <person name="Kwon S.-W."/>
        </authorList>
    </citation>
    <scope>NUCLEOTIDE SEQUENCE [LARGE SCALE GENOMIC DNA]</scope>
    <source>
        <strain evidence="6 7">GN2-R2</strain>
    </source>
</reference>
<dbReference type="Pfam" id="PF00126">
    <property type="entry name" value="HTH_1"/>
    <property type="match status" value="2"/>
</dbReference>
<organism evidence="6 7">
    <name type="scientific">Massilia forsythiae</name>
    <dbReference type="NCBI Taxonomy" id="2728020"/>
    <lineage>
        <taxon>Bacteria</taxon>
        <taxon>Pseudomonadati</taxon>
        <taxon>Pseudomonadota</taxon>
        <taxon>Betaproteobacteria</taxon>
        <taxon>Burkholderiales</taxon>
        <taxon>Oxalobacteraceae</taxon>
        <taxon>Telluria group</taxon>
        <taxon>Massilia</taxon>
    </lineage>
</organism>
<name>A0A7Z2W0F4_9BURK</name>
<evidence type="ECO:0000256" key="4">
    <source>
        <dbReference type="SAM" id="MobiDB-lite"/>
    </source>
</evidence>
<protein>
    <submittedName>
        <fullName evidence="6">LysR family transcriptional regulator</fullName>
    </submittedName>
</protein>
<dbReference type="GO" id="GO:0000976">
    <property type="term" value="F:transcription cis-regulatory region binding"/>
    <property type="evidence" value="ECO:0007669"/>
    <property type="project" value="TreeGrafter"/>
</dbReference>
<sequence length="204" mass="22019">MTPDTLRHLHAFQAVAERGGVRSAGSVLVRDPSTVTRTVAGLERMLAAELFERGAHGMRLTRSGERVLAHARRIAAILHAVHRQALRSRLRSGPVAGVEALFSERRLRLAVLLADMGRMPKVAHASALSQPAVSQGIARLEADLGQALFVRGAGRMAPTEAGARWIGRFNDILDELDRLRRGVDGGPDEGHYTDYGAPLPPCMG</sequence>
<feature type="domain" description="HTH lysR-type" evidence="5">
    <location>
        <begin position="102"/>
        <end position="159"/>
    </location>
</feature>
<dbReference type="InterPro" id="IPR036390">
    <property type="entry name" value="WH_DNA-bd_sf"/>
</dbReference>
<proteinExistence type="inferred from homology"/>
<dbReference type="GO" id="GO:0003700">
    <property type="term" value="F:DNA-binding transcription factor activity"/>
    <property type="evidence" value="ECO:0007669"/>
    <property type="project" value="InterPro"/>
</dbReference>
<evidence type="ECO:0000256" key="2">
    <source>
        <dbReference type="ARBA" id="ARBA00023015"/>
    </source>
</evidence>
<dbReference type="Gene3D" id="1.10.10.10">
    <property type="entry name" value="Winged helix-like DNA-binding domain superfamily/Winged helix DNA-binding domain"/>
    <property type="match status" value="2"/>
</dbReference>
<evidence type="ECO:0000313" key="7">
    <source>
        <dbReference type="Proteomes" id="UP000502415"/>
    </source>
</evidence>
<dbReference type="InterPro" id="IPR036388">
    <property type="entry name" value="WH-like_DNA-bd_sf"/>
</dbReference>
<dbReference type="InterPro" id="IPR000847">
    <property type="entry name" value="LysR_HTH_N"/>
</dbReference>